<dbReference type="OrthoDB" id="10062131at2759"/>
<organism evidence="3 4">
    <name type="scientific">Trichuris trichiura</name>
    <name type="common">Whipworm</name>
    <name type="synonym">Trichocephalus trichiurus</name>
    <dbReference type="NCBI Taxonomy" id="36087"/>
    <lineage>
        <taxon>Eukaryota</taxon>
        <taxon>Metazoa</taxon>
        <taxon>Ecdysozoa</taxon>
        <taxon>Nematoda</taxon>
        <taxon>Enoplea</taxon>
        <taxon>Dorylaimia</taxon>
        <taxon>Trichinellida</taxon>
        <taxon>Trichuridae</taxon>
        <taxon>Trichuris</taxon>
    </lineage>
</organism>
<evidence type="ECO:0000313" key="3">
    <source>
        <dbReference type="EMBL" id="CDW60772.1"/>
    </source>
</evidence>
<proteinExistence type="predicted"/>
<feature type="region of interest" description="Disordered" evidence="1">
    <location>
        <begin position="1"/>
        <end position="27"/>
    </location>
</feature>
<reference evidence="3" key="1">
    <citation type="submission" date="2014-01" db="EMBL/GenBank/DDBJ databases">
        <authorList>
            <person name="Aslett M."/>
        </authorList>
    </citation>
    <scope>NUCLEOTIDE SEQUENCE</scope>
</reference>
<accession>A0A077ZK99</accession>
<dbReference type="EMBL" id="HG807387">
    <property type="protein sequence ID" value="CDW60772.1"/>
    <property type="molecule type" value="Genomic_DNA"/>
</dbReference>
<dbReference type="STRING" id="36087.A0A077ZK99"/>
<feature type="domain" description="Nuclear pore complex NUP2/50/61" evidence="2">
    <location>
        <begin position="42"/>
        <end position="85"/>
    </location>
</feature>
<dbReference type="Proteomes" id="UP000030665">
    <property type="component" value="Unassembled WGS sequence"/>
</dbReference>
<dbReference type="GO" id="GO:0005643">
    <property type="term" value="C:nuclear pore"/>
    <property type="evidence" value="ECO:0007669"/>
    <property type="project" value="InterPro"/>
</dbReference>
<feature type="compositionally biased region" description="Polar residues" evidence="1">
    <location>
        <begin position="121"/>
        <end position="133"/>
    </location>
</feature>
<keyword evidence="4" id="KW-1185">Reference proteome</keyword>
<evidence type="ECO:0000256" key="1">
    <source>
        <dbReference type="SAM" id="MobiDB-lite"/>
    </source>
</evidence>
<gene>
    <name evidence="3" type="ORF">TTRE_0000916601</name>
</gene>
<dbReference type="Pfam" id="PF08911">
    <property type="entry name" value="NUP50"/>
    <property type="match status" value="1"/>
</dbReference>
<evidence type="ECO:0000313" key="4">
    <source>
        <dbReference type="Proteomes" id="UP000030665"/>
    </source>
</evidence>
<name>A0A077ZK99_TRITR</name>
<sequence>MVKRSADGQLTRESWDEDEPSEKPEASPMLLMSYCSIITDLQVGEFNRAPEDVLARRKILVARRRVPERKKEPEVNPFANFKGFKGLSFSTDSSTLAKSSSVTPTTSASFKSDGHDERSTADTVTADNSSSKASDVLPSSAEKESDTSKPFSSVIFEPVIKRSSIDKNDIPSLWKEADIVGSHIEEQPGPRRDKRVIEFVSKIKALNGDFVEHIRKCFQLNPFINFKPNFDDYNEHMKSLQQEHGITDDDSLWIKPETLTKEATVGRRPFAETVSRAASKRSRTDASFVPTAASAVAKEQAGTVSSERKQMHGSGLFQPAQSLSKSIKLTTEATRSEREVGSQFKFSAFTKDSSDDGLKKNDVPLRDDGTKASRFVVFASECQRCVGTL</sequence>
<protein>
    <submittedName>
        <fullName evidence="3">NUP50 domain containing protein</fullName>
    </submittedName>
</protein>
<feature type="region of interest" description="Disordered" evidence="1">
    <location>
        <begin position="63"/>
        <end position="148"/>
    </location>
</feature>
<reference evidence="3" key="2">
    <citation type="submission" date="2014-03" db="EMBL/GenBank/DDBJ databases">
        <title>The whipworm genome and dual-species transcriptomics of an intimate host-pathogen interaction.</title>
        <authorList>
            <person name="Foth B.J."/>
            <person name="Tsai I.J."/>
            <person name="Reid A.J."/>
            <person name="Bancroft A.J."/>
            <person name="Nichol S."/>
            <person name="Tracey A."/>
            <person name="Holroyd N."/>
            <person name="Cotton J.A."/>
            <person name="Stanley E.J."/>
            <person name="Zarowiecki M."/>
            <person name="Liu J.Z."/>
            <person name="Huckvale T."/>
            <person name="Cooper P.J."/>
            <person name="Grencis R.K."/>
            <person name="Berriman M."/>
        </authorList>
    </citation>
    <scope>NUCLEOTIDE SEQUENCE [LARGE SCALE GENOMIC DNA]</scope>
</reference>
<evidence type="ECO:0000259" key="2">
    <source>
        <dbReference type="Pfam" id="PF08911"/>
    </source>
</evidence>
<feature type="compositionally biased region" description="Low complexity" evidence="1">
    <location>
        <begin position="88"/>
        <end position="103"/>
    </location>
</feature>
<dbReference type="InterPro" id="IPR015007">
    <property type="entry name" value="NUP2/50/61"/>
</dbReference>
<dbReference type="AlphaFoldDB" id="A0A077ZK99"/>